<comment type="caution">
    <text evidence="2">The sequence shown here is derived from an EMBL/GenBank/DDBJ whole genome shotgun (WGS) entry which is preliminary data.</text>
</comment>
<gene>
    <name evidence="2" type="ORF">JL102_11940</name>
</gene>
<reference evidence="2" key="1">
    <citation type="submission" date="2021-01" db="EMBL/GenBank/DDBJ databases">
        <title>Fulvivirga kasyanovii gen. nov., sp nov., a novel member of the phylum Bacteroidetes isolated from seawater in a mussel farm.</title>
        <authorList>
            <person name="Zhao L.-H."/>
            <person name="Wang Z.-J."/>
        </authorList>
    </citation>
    <scope>NUCLEOTIDE SEQUENCE</scope>
    <source>
        <strain evidence="2">2943</strain>
    </source>
</reference>
<keyword evidence="3" id="KW-1185">Reference proteome</keyword>
<name>A0A937K1M7_9BACT</name>
<dbReference type="Gene3D" id="3.50.50.60">
    <property type="entry name" value="FAD/NAD(P)-binding domain"/>
    <property type="match status" value="1"/>
</dbReference>
<dbReference type="RefSeq" id="WP_202244644.1">
    <property type="nucleotide sequence ID" value="NZ_JAESIY010000006.1"/>
</dbReference>
<dbReference type="PANTHER" id="PTHR43747">
    <property type="entry name" value="FAD-BINDING PROTEIN"/>
    <property type="match status" value="1"/>
</dbReference>
<dbReference type="Proteomes" id="UP000659388">
    <property type="component" value="Unassembled WGS sequence"/>
</dbReference>
<dbReference type="GO" id="GO:0071949">
    <property type="term" value="F:FAD binding"/>
    <property type="evidence" value="ECO:0007669"/>
    <property type="project" value="InterPro"/>
</dbReference>
<dbReference type="InterPro" id="IPR050816">
    <property type="entry name" value="Flavin-dep_Halogenase_NPB"/>
</dbReference>
<accession>A0A937K1M7</accession>
<dbReference type="InterPro" id="IPR036188">
    <property type="entry name" value="FAD/NAD-bd_sf"/>
</dbReference>
<dbReference type="PRINTS" id="PR00420">
    <property type="entry name" value="RNGMNOXGNASE"/>
</dbReference>
<feature type="domain" description="FAD-binding" evidence="1">
    <location>
        <begin position="10"/>
        <end position="170"/>
    </location>
</feature>
<dbReference type="PANTHER" id="PTHR43747:SF1">
    <property type="entry name" value="SLR1998 PROTEIN"/>
    <property type="match status" value="1"/>
</dbReference>
<dbReference type="AlphaFoldDB" id="A0A937K1M7"/>
<organism evidence="2 3">
    <name type="scientific">Fulvivirga sediminis</name>
    <dbReference type="NCBI Taxonomy" id="2803949"/>
    <lineage>
        <taxon>Bacteria</taxon>
        <taxon>Pseudomonadati</taxon>
        <taxon>Bacteroidota</taxon>
        <taxon>Cytophagia</taxon>
        <taxon>Cytophagales</taxon>
        <taxon>Fulvivirgaceae</taxon>
        <taxon>Fulvivirga</taxon>
    </lineage>
</organism>
<protein>
    <submittedName>
        <fullName evidence="2">Tryptophan 7-halogenase</fullName>
    </submittedName>
</protein>
<dbReference type="Pfam" id="PF01494">
    <property type="entry name" value="FAD_binding_3"/>
    <property type="match status" value="1"/>
</dbReference>
<evidence type="ECO:0000313" key="3">
    <source>
        <dbReference type="Proteomes" id="UP000659388"/>
    </source>
</evidence>
<sequence length="411" mass="46713">MPDFKSNTKEVDVLIIGAGPSATVAASILHKKGYTVHIVEKQKFPRFVIGESLLPRCMENFQKANLIETIESHGFQKKFGAMFAKADEYCDFEFANQFTEGWGWTWQVQRADFDKVLAEEVQNRGVTLEYETEVTDVKFENDGSSTTTVKNKDSEYYIKARYIVDSSGYGKVLPRLLNLEKPSNLPPRTSIFCHVKPRQVSESPERKRIIIIVHLDNVWGWVIPFSDGTSSIGMVGDSEEMDNIKGSMEEQMRHWIANVQALRDRFTDSEFIFEPRKIAGYSSDVKQLHGKGYVLTGNASGFLDPIFSSGVTLATESSALAAELIEKELEGEPVDWDLSYTEHIKKGNAVFKAFIEAWYRGDLQKIFFSENRNEKIRKQICSVLAGYVWDQNNPFVTKPERILANLSQVIR</sequence>
<dbReference type="SUPFAM" id="SSF51905">
    <property type="entry name" value="FAD/NAD(P)-binding domain"/>
    <property type="match status" value="1"/>
</dbReference>
<dbReference type="InterPro" id="IPR002938">
    <property type="entry name" value="FAD-bd"/>
</dbReference>
<evidence type="ECO:0000313" key="2">
    <source>
        <dbReference type="EMBL" id="MBL3656847.1"/>
    </source>
</evidence>
<proteinExistence type="predicted"/>
<dbReference type="EMBL" id="JAESIY010000006">
    <property type="protein sequence ID" value="MBL3656847.1"/>
    <property type="molecule type" value="Genomic_DNA"/>
</dbReference>
<evidence type="ECO:0000259" key="1">
    <source>
        <dbReference type="Pfam" id="PF01494"/>
    </source>
</evidence>